<dbReference type="Pfam" id="PF07690">
    <property type="entry name" value="MFS_1"/>
    <property type="match status" value="1"/>
</dbReference>
<feature type="domain" description="Major facilitator superfamily (MFS) profile" evidence="10">
    <location>
        <begin position="111"/>
        <end position="541"/>
    </location>
</feature>
<feature type="transmembrane region" description="Helical" evidence="9">
    <location>
        <begin position="178"/>
        <end position="195"/>
    </location>
</feature>
<comment type="caution">
    <text evidence="11">The sequence shown here is derived from an EMBL/GenBank/DDBJ whole genome shotgun (WGS) entry which is preliminary data.</text>
</comment>
<evidence type="ECO:0000256" key="4">
    <source>
        <dbReference type="ARBA" id="ARBA00023015"/>
    </source>
</evidence>
<feature type="region of interest" description="Disordered" evidence="8">
    <location>
        <begin position="610"/>
        <end position="646"/>
    </location>
</feature>
<dbReference type="InterPro" id="IPR036259">
    <property type="entry name" value="MFS_trans_sf"/>
</dbReference>
<feature type="compositionally biased region" description="Basic and acidic residues" evidence="8">
    <location>
        <begin position="1"/>
        <end position="12"/>
    </location>
</feature>
<accession>A0A9W6DNG8</accession>
<sequence>MDRFHEKDRAAGDDDSSIADGVSLSRRRYSQGGPPGHDSIELERINTYRLQQQLTVGSRGSRIPQDQWLPLGAGKPYPPPLPDSEAYVVEFEGADDPMHPQNWPMKKRVMLGSLLTSCALVTAYGSAVFATAASGAEKEFGFGEEVAALGTTLYVLGFSAGPTVWAPSSELLGRRWPLLLGMFGFDIFTIATATAKDTQTLMLCRFFAGFCAASIIALVPASLSDVFNNHQRGVAIAMYTMSVFTGPFTAPFIGGFTASSYLGWRWTLYVPAIVGFFCLALIVFFTTETYAPIILVQKAAILRRQTRNWGIHARQDELEIDFRELVTKNLARPFLILFTEPIAFLLTLYMSFIYGLAYALLEAYPIIFEGTYGMTGGTAGLPFIGLIIGEIAGSAFVLSLSGQYSRKLAANNYVAVPEWRLPPCIVGGAVFAGGLFWFGWTGWNSNIHWMAPTAAGVAVGFGLTSIFMQCFNYILDTYSKFAASAFAANTMMRSMVGAVFPLFTRQMFNNLGIQWAGTLLGCIAVVMIPIPLMFYLYGGRLRQKSKLAPVMDLMPPVEEDIKEASSAMGMTSSPRRAPDANAQERHVPLIRHSRGPHADATRRLEHMEREIRKLNEAETSERVQRRRTPTTDRTDTPKDEGDDLPSLESLISTLSQADILNNNQVLEDIDLCPSVFCELLLQFYRHYYPRFPLLPDILTLARNCTSCRLLFWTVVATASGYSETDRDLHLRLAAPVRRLAGIEVTNTDAASLSLIHALLILCCWPQPFGATASDQSWLYCGSATHMALKLGLHRPGDVTAFMYGVPISEEQKMMRRRTWVACFIVNQTLSCQLGIPSTMKIDYTILNCLGSWSSSIPPALSDLLQVSYKCFSFSGILGHYEGTSDGLHPDPMPIIDSFGADLNALELAKEKSWCLTTRMAFLSTKLHLYAYSLTFQHTELHAPSSASLPDPRSALYLSEAYRTAIRLIQTWCDGTSSTDSPAITSEGSTTPELARCWTIFEKSALTYAVLFLLRLSKFTPRDNFNQIRTDNAIRMATTFLRSCSVFKDDHFSRLCDIVEYICSIHSSDSGNDSSSSDEPGVRSRMSSNIVIHAILRAKERFQRGRAYPHPTESSTHPPVETGLASEEGVGPPLSPSFVDTLFDPGLFPDDELWNALQLDFMEAMTDGPVG</sequence>
<feature type="transmembrane region" description="Helical" evidence="9">
    <location>
        <begin position="515"/>
        <end position="537"/>
    </location>
</feature>
<feature type="transmembrane region" description="Helical" evidence="9">
    <location>
        <begin position="381"/>
        <end position="400"/>
    </location>
</feature>
<name>A0A9W6DNG8_9EURO</name>
<dbReference type="SUPFAM" id="SSF103473">
    <property type="entry name" value="MFS general substrate transporter"/>
    <property type="match status" value="1"/>
</dbReference>
<dbReference type="Proteomes" id="UP001143548">
    <property type="component" value="Unassembled WGS sequence"/>
</dbReference>
<keyword evidence="3 9" id="KW-1133">Transmembrane helix</keyword>
<feature type="region of interest" description="Disordered" evidence="8">
    <location>
        <begin position="1"/>
        <end position="41"/>
    </location>
</feature>
<dbReference type="PANTHER" id="PTHR23502:SF138">
    <property type="entry name" value="MAJOR FACILITATOR SUPERFAMILY (MFS) PROFILE DOMAIN-CONTAINING PROTEIN-RELATED"/>
    <property type="match status" value="1"/>
</dbReference>
<proteinExistence type="predicted"/>
<dbReference type="Gene3D" id="1.20.1250.20">
    <property type="entry name" value="MFS general substrate transporter like domains"/>
    <property type="match status" value="1"/>
</dbReference>
<organism evidence="11 12">
    <name type="scientific">Aspergillus brasiliensis</name>
    <dbReference type="NCBI Taxonomy" id="319629"/>
    <lineage>
        <taxon>Eukaryota</taxon>
        <taxon>Fungi</taxon>
        <taxon>Dikarya</taxon>
        <taxon>Ascomycota</taxon>
        <taxon>Pezizomycotina</taxon>
        <taxon>Eurotiomycetes</taxon>
        <taxon>Eurotiomycetidae</taxon>
        <taxon>Eurotiales</taxon>
        <taxon>Aspergillaceae</taxon>
        <taxon>Aspergillus</taxon>
        <taxon>Aspergillus subgen. Circumdati</taxon>
    </lineage>
</organism>
<comment type="subcellular location">
    <subcellularLocation>
        <location evidence="1">Membrane</location>
        <topology evidence="1">Multi-pass membrane protein</topology>
    </subcellularLocation>
</comment>
<dbReference type="InterPro" id="IPR011701">
    <property type="entry name" value="MFS"/>
</dbReference>
<evidence type="ECO:0000256" key="7">
    <source>
        <dbReference type="ARBA" id="ARBA00023242"/>
    </source>
</evidence>
<feature type="transmembrane region" description="Helical" evidence="9">
    <location>
        <begin position="234"/>
        <end position="254"/>
    </location>
</feature>
<dbReference type="Pfam" id="PF04082">
    <property type="entry name" value="Fungal_trans"/>
    <property type="match status" value="1"/>
</dbReference>
<feature type="region of interest" description="Disordered" evidence="8">
    <location>
        <begin position="1106"/>
        <end position="1130"/>
    </location>
</feature>
<dbReference type="InterPro" id="IPR020846">
    <property type="entry name" value="MFS_dom"/>
</dbReference>
<evidence type="ECO:0000256" key="8">
    <source>
        <dbReference type="SAM" id="MobiDB-lite"/>
    </source>
</evidence>
<keyword evidence="6" id="KW-0804">Transcription</keyword>
<dbReference type="GO" id="GO:0008270">
    <property type="term" value="F:zinc ion binding"/>
    <property type="evidence" value="ECO:0007669"/>
    <property type="project" value="InterPro"/>
</dbReference>
<dbReference type="GO" id="GO:0003677">
    <property type="term" value="F:DNA binding"/>
    <property type="evidence" value="ECO:0007669"/>
    <property type="project" value="InterPro"/>
</dbReference>
<dbReference type="SMART" id="SM00906">
    <property type="entry name" value="Fungal_trans"/>
    <property type="match status" value="1"/>
</dbReference>
<dbReference type="InterPro" id="IPR007219">
    <property type="entry name" value="XnlR_reg_dom"/>
</dbReference>
<dbReference type="PROSITE" id="PS50850">
    <property type="entry name" value="MFS"/>
    <property type="match status" value="1"/>
</dbReference>
<protein>
    <recommendedName>
        <fullName evidence="10">Major facilitator superfamily (MFS) profile domain-containing protein</fullName>
    </recommendedName>
</protein>
<evidence type="ECO:0000256" key="5">
    <source>
        <dbReference type="ARBA" id="ARBA00023136"/>
    </source>
</evidence>
<evidence type="ECO:0000313" key="11">
    <source>
        <dbReference type="EMBL" id="GKZ21905.1"/>
    </source>
</evidence>
<feature type="transmembrane region" description="Helical" evidence="9">
    <location>
        <begin position="449"/>
        <end position="474"/>
    </location>
</feature>
<feature type="compositionally biased region" description="Basic and acidic residues" evidence="8">
    <location>
        <begin position="610"/>
        <end position="639"/>
    </location>
</feature>
<dbReference type="GO" id="GO:0022857">
    <property type="term" value="F:transmembrane transporter activity"/>
    <property type="evidence" value="ECO:0007669"/>
    <property type="project" value="InterPro"/>
</dbReference>
<dbReference type="AlphaFoldDB" id="A0A9W6DNG8"/>
<reference evidence="11" key="1">
    <citation type="submission" date="2022-07" db="EMBL/GenBank/DDBJ databases">
        <title>Taxonomy of Aspergillus series Nigri: significant species reduction supported by multi-species coalescent approaches.</title>
        <authorList>
            <person name="Bian C."/>
            <person name="Kusuya Y."/>
            <person name="Sklenar F."/>
            <person name="D'hooge E."/>
            <person name="Yaguchi T."/>
            <person name="Takahashi H."/>
            <person name="Hubka V."/>
        </authorList>
    </citation>
    <scope>NUCLEOTIDE SEQUENCE</scope>
    <source>
        <strain evidence="11">CBS 733.88</strain>
    </source>
</reference>
<dbReference type="EMBL" id="BROQ01000045">
    <property type="protein sequence ID" value="GKZ21905.1"/>
    <property type="molecule type" value="Genomic_DNA"/>
</dbReference>
<dbReference type="PANTHER" id="PTHR23502">
    <property type="entry name" value="MAJOR FACILITATOR SUPERFAMILY"/>
    <property type="match status" value="1"/>
</dbReference>
<evidence type="ECO:0000259" key="10">
    <source>
        <dbReference type="PROSITE" id="PS50850"/>
    </source>
</evidence>
<dbReference type="FunFam" id="1.20.1250.20:FF:000011">
    <property type="entry name" value="MFS multidrug transporter, putative"/>
    <property type="match status" value="1"/>
</dbReference>
<feature type="transmembrane region" description="Helical" evidence="9">
    <location>
        <begin position="266"/>
        <end position="285"/>
    </location>
</feature>
<feature type="transmembrane region" description="Helical" evidence="9">
    <location>
        <begin position="146"/>
        <end position="166"/>
    </location>
</feature>
<evidence type="ECO:0000256" key="9">
    <source>
        <dbReference type="SAM" id="Phobius"/>
    </source>
</evidence>
<feature type="transmembrane region" description="Helical" evidence="9">
    <location>
        <begin position="207"/>
        <end position="227"/>
    </location>
</feature>
<feature type="transmembrane region" description="Helical" evidence="9">
    <location>
        <begin position="421"/>
        <end position="443"/>
    </location>
</feature>
<feature type="transmembrane region" description="Helical" evidence="9">
    <location>
        <begin position="342"/>
        <end position="361"/>
    </location>
</feature>
<keyword evidence="2 9" id="KW-0812">Transmembrane</keyword>
<keyword evidence="5 9" id="KW-0472">Membrane</keyword>
<evidence type="ECO:0000256" key="1">
    <source>
        <dbReference type="ARBA" id="ARBA00004141"/>
    </source>
</evidence>
<dbReference type="GO" id="GO:0006351">
    <property type="term" value="P:DNA-templated transcription"/>
    <property type="evidence" value="ECO:0007669"/>
    <property type="project" value="InterPro"/>
</dbReference>
<evidence type="ECO:0000256" key="6">
    <source>
        <dbReference type="ARBA" id="ARBA00023163"/>
    </source>
</evidence>
<evidence type="ECO:0000256" key="3">
    <source>
        <dbReference type="ARBA" id="ARBA00022989"/>
    </source>
</evidence>
<evidence type="ECO:0000313" key="12">
    <source>
        <dbReference type="Proteomes" id="UP001143548"/>
    </source>
</evidence>
<dbReference type="GO" id="GO:0005886">
    <property type="term" value="C:plasma membrane"/>
    <property type="evidence" value="ECO:0007669"/>
    <property type="project" value="TreeGrafter"/>
</dbReference>
<gene>
    <name evidence="11" type="ORF">AbraCBS73388_007831</name>
</gene>
<dbReference type="CDD" id="cd17323">
    <property type="entry name" value="MFS_Tpo1_MDR_like"/>
    <property type="match status" value="1"/>
</dbReference>
<evidence type="ECO:0000256" key="2">
    <source>
        <dbReference type="ARBA" id="ARBA00022692"/>
    </source>
</evidence>
<dbReference type="CDD" id="cd12148">
    <property type="entry name" value="fungal_TF_MHR"/>
    <property type="match status" value="1"/>
</dbReference>
<keyword evidence="7" id="KW-0539">Nucleus</keyword>
<feature type="transmembrane region" description="Helical" evidence="9">
    <location>
        <begin position="109"/>
        <end position="134"/>
    </location>
</feature>
<keyword evidence="4" id="KW-0805">Transcription regulation</keyword>